<dbReference type="EMBL" id="GL444953">
    <property type="protein sequence ID" value="EFN60431.1"/>
    <property type="molecule type" value="Genomic_DNA"/>
</dbReference>
<keyword evidence="3" id="KW-1185">Reference proteome</keyword>
<dbReference type="AlphaFoldDB" id="E2B1S5"/>
<feature type="compositionally biased region" description="Acidic residues" evidence="1">
    <location>
        <begin position="107"/>
        <end position="127"/>
    </location>
</feature>
<protein>
    <submittedName>
        <fullName evidence="2">Uncharacterized protein</fullName>
    </submittedName>
</protein>
<evidence type="ECO:0000313" key="3">
    <source>
        <dbReference type="Proteomes" id="UP000000311"/>
    </source>
</evidence>
<name>E2B1S5_CAMFO</name>
<proteinExistence type="predicted"/>
<organism evidence="3">
    <name type="scientific">Camponotus floridanus</name>
    <name type="common">Florida carpenter ant</name>
    <dbReference type="NCBI Taxonomy" id="104421"/>
    <lineage>
        <taxon>Eukaryota</taxon>
        <taxon>Metazoa</taxon>
        <taxon>Ecdysozoa</taxon>
        <taxon>Arthropoda</taxon>
        <taxon>Hexapoda</taxon>
        <taxon>Insecta</taxon>
        <taxon>Pterygota</taxon>
        <taxon>Neoptera</taxon>
        <taxon>Endopterygota</taxon>
        <taxon>Hymenoptera</taxon>
        <taxon>Apocrita</taxon>
        <taxon>Aculeata</taxon>
        <taxon>Formicoidea</taxon>
        <taxon>Formicidae</taxon>
        <taxon>Formicinae</taxon>
        <taxon>Camponotus</taxon>
    </lineage>
</organism>
<reference evidence="2 3" key="1">
    <citation type="journal article" date="2010" name="Science">
        <title>Genomic comparison of the ants Camponotus floridanus and Harpegnathos saltator.</title>
        <authorList>
            <person name="Bonasio R."/>
            <person name="Zhang G."/>
            <person name="Ye C."/>
            <person name="Mutti N.S."/>
            <person name="Fang X."/>
            <person name="Qin N."/>
            <person name="Donahue G."/>
            <person name="Yang P."/>
            <person name="Li Q."/>
            <person name="Li C."/>
            <person name="Zhang P."/>
            <person name="Huang Z."/>
            <person name="Berger S.L."/>
            <person name="Reinberg D."/>
            <person name="Wang J."/>
            <person name="Liebig J."/>
        </authorList>
    </citation>
    <scope>NUCLEOTIDE SEQUENCE [LARGE SCALE GENOMIC DNA]</scope>
    <source>
        <strain evidence="3">C129</strain>
    </source>
</reference>
<dbReference type="Proteomes" id="UP000000311">
    <property type="component" value="Unassembled WGS sequence"/>
</dbReference>
<sequence>MLRVSVLGGIVIRVKSRRPRNISLSVAIAGPVTLTRATTNTGALLHSDGMHRVSFYFLKIPMDRMSLPPGVLRTHTHTWATRVCTRRVESALVAHITPKKKRRLTREEEEEDEKKEEEVVENSLEDGGEAREDEGR</sequence>
<feature type="region of interest" description="Disordered" evidence="1">
    <location>
        <begin position="97"/>
        <end position="136"/>
    </location>
</feature>
<accession>E2B1S5</accession>
<evidence type="ECO:0000313" key="2">
    <source>
        <dbReference type="EMBL" id="EFN60431.1"/>
    </source>
</evidence>
<gene>
    <name evidence="2" type="ORF">EAG_02145</name>
</gene>
<dbReference type="InParanoid" id="E2B1S5"/>
<evidence type="ECO:0000256" key="1">
    <source>
        <dbReference type="SAM" id="MobiDB-lite"/>
    </source>
</evidence>